<dbReference type="GO" id="GO:0008270">
    <property type="term" value="F:zinc ion binding"/>
    <property type="evidence" value="ECO:0007669"/>
    <property type="project" value="InterPro"/>
</dbReference>
<dbReference type="InterPro" id="IPR036291">
    <property type="entry name" value="NAD(P)-bd_dom_sf"/>
</dbReference>
<dbReference type="Proteomes" id="UP000249341">
    <property type="component" value="Unassembled WGS sequence"/>
</dbReference>
<gene>
    <name evidence="3" type="ORF">B0I29_11939</name>
</gene>
<comment type="caution">
    <text evidence="3">The sequence shown here is derived from an EMBL/GenBank/DDBJ whole genome shotgun (WGS) entry which is preliminary data.</text>
</comment>
<dbReference type="CDD" id="cd05289">
    <property type="entry name" value="MDR_like_2"/>
    <property type="match status" value="1"/>
</dbReference>
<dbReference type="InterPro" id="IPR011032">
    <property type="entry name" value="GroES-like_sf"/>
</dbReference>
<proteinExistence type="predicted"/>
<sequence length="331" mass="34600">MQQPPHDQDTATMRAIGITAFGGPEVLQPVTVPRPQPLPGDILVRVHAAGVNPVDWKTRAGAPTPAAAALGPAPHILGWDVSGVVEQVGPGVHLFAPGDEVYGLPWFPRPAGAYAEYVIAPARQFAPKPSSLDHVHAAAIPLAGLTALHALTDAGNVQAGDRVLIHAAAGGVGHLAVQIAKHLGAHVIGTARAHRHDLLRRLGADEVIDYSTQRFEQVVTDVDVVVDLVGDAVDQTSTRSLAVLRPGGTFIQVAPRVSPELPRLAADREIRVTPAILVDADGPGLRRLGALADSGNLSVLVEKVFPLEDAAEAHRLGETDHVAGKLVLQVA</sequence>
<dbReference type="SUPFAM" id="SSF50129">
    <property type="entry name" value="GroES-like"/>
    <property type="match status" value="1"/>
</dbReference>
<dbReference type="GO" id="GO:0016491">
    <property type="term" value="F:oxidoreductase activity"/>
    <property type="evidence" value="ECO:0007669"/>
    <property type="project" value="UniProtKB-KW"/>
</dbReference>
<dbReference type="PANTHER" id="PTHR11695:SF294">
    <property type="entry name" value="RETICULON-4-INTERACTING PROTEIN 1, MITOCHONDRIAL"/>
    <property type="match status" value="1"/>
</dbReference>
<evidence type="ECO:0000313" key="3">
    <source>
        <dbReference type="EMBL" id="RAK28702.1"/>
    </source>
</evidence>
<reference evidence="3 4" key="1">
    <citation type="submission" date="2018-06" db="EMBL/GenBank/DDBJ databases">
        <title>Genomic Encyclopedia of Type Strains, Phase III (KMG-III): the genomes of soil and plant-associated and newly described type strains.</title>
        <authorList>
            <person name="Whitman W."/>
        </authorList>
    </citation>
    <scope>NUCLEOTIDE SEQUENCE [LARGE SCALE GENOMIC DNA]</scope>
    <source>
        <strain evidence="3 4">CGMCC 4.7090</strain>
    </source>
</reference>
<dbReference type="SMART" id="SM00829">
    <property type="entry name" value="PKS_ER"/>
    <property type="match status" value="1"/>
</dbReference>
<accession>A0A327Z271</accession>
<name>A0A327Z271_9ACTN</name>
<feature type="domain" description="Enoyl reductase (ER)" evidence="2">
    <location>
        <begin position="22"/>
        <end position="328"/>
    </location>
</feature>
<keyword evidence="4" id="KW-1185">Reference proteome</keyword>
<evidence type="ECO:0000313" key="4">
    <source>
        <dbReference type="Proteomes" id="UP000249341"/>
    </source>
</evidence>
<dbReference type="SUPFAM" id="SSF51735">
    <property type="entry name" value="NAD(P)-binding Rossmann-fold domains"/>
    <property type="match status" value="1"/>
</dbReference>
<dbReference type="InterPro" id="IPR020843">
    <property type="entry name" value="ER"/>
</dbReference>
<dbReference type="RefSeq" id="WP_245972952.1">
    <property type="nucleotide sequence ID" value="NZ_JACHWI010000006.1"/>
</dbReference>
<dbReference type="InterPro" id="IPR050700">
    <property type="entry name" value="YIM1/Zinc_Alcohol_DH_Fams"/>
</dbReference>
<evidence type="ECO:0000256" key="1">
    <source>
        <dbReference type="ARBA" id="ARBA00023002"/>
    </source>
</evidence>
<evidence type="ECO:0000259" key="2">
    <source>
        <dbReference type="SMART" id="SM00829"/>
    </source>
</evidence>
<dbReference type="PANTHER" id="PTHR11695">
    <property type="entry name" value="ALCOHOL DEHYDROGENASE RELATED"/>
    <property type="match status" value="1"/>
</dbReference>
<dbReference type="Pfam" id="PF08240">
    <property type="entry name" value="ADH_N"/>
    <property type="match status" value="1"/>
</dbReference>
<keyword evidence="1" id="KW-0560">Oxidoreductase</keyword>
<dbReference type="Gene3D" id="3.40.50.720">
    <property type="entry name" value="NAD(P)-binding Rossmann-like Domain"/>
    <property type="match status" value="1"/>
</dbReference>
<dbReference type="Pfam" id="PF13602">
    <property type="entry name" value="ADH_zinc_N_2"/>
    <property type="match status" value="1"/>
</dbReference>
<dbReference type="InterPro" id="IPR002364">
    <property type="entry name" value="Quin_OxRdtase/zeta-crystal_CS"/>
</dbReference>
<organism evidence="3 4">
    <name type="scientific">Actinoplanes lutulentus</name>
    <dbReference type="NCBI Taxonomy" id="1287878"/>
    <lineage>
        <taxon>Bacteria</taxon>
        <taxon>Bacillati</taxon>
        <taxon>Actinomycetota</taxon>
        <taxon>Actinomycetes</taxon>
        <taxon>Micromonosporales</taxon>
        <taxon>Micromonosporaceae</taxon>
        <taxon>Actinoplanes</taxon>
    </lineage>
</organism>
<dbReference type="AlphaFoldDB" id="A0A327Z271"/>
<protein>
    <submittedName>
        <fullName evidence="3">NADPH:quinone reductase-like Zn-dependent oxidoreductase</fullName>
    </submittedName>
</protein>
<dbReference type="PROSITE" id="PS01162">
    <property type="entry name" value="QOR_ZETA_CRYSTAL"/>
    <property type="match status" value="1"/>
</dbReference>
<dbReference type="EMBL" id="QLMJ01000019">
    <property type="protein sequence ID" value="RAK28702.1"/>
    <property type="molecule type" value="Genomic_DNA"/>
</dbReference>
<dbReference type="InterPro" id="IPR013154">
    <property type="entry name" value="ADH-like_N"/>
</dbReference>
<dbReference type="Gene3D" id="3.90.180.10">
    <property type="entry name" value="Medium-chain alcohol dehydrogenases, catalytic domain"/>
    <property type="match status" value="1"/>
</dbReference>